<dbReference type="Proteomes" id="UP000789739">
    <property type="component" value="Unassembled WGS sequence"/>
</dbReference>
<evidence type="ECO:0000313" key="1">
    <source>
        <dbReference type="EMBL" id="CAG8655647.1"/>
    </source>
</evidence>
<protein>
    <submittedName>
        <fullName evidence="1">7253_t:CDS:1</fullName>
    </submittedName>
</protein>
<keyword evidence="2" id="KW-1185">Reference proteome</keyword>
<name>A0A9N9DWX8_9GLOM</name>
<dbReference type="EMBL" id="CAJVPI010003204">
    <property type="protein sequence ID" value="CAG8655647.1"/>
    <property type="molecule type" value="Genomic_DNA"/>
</dbReference>
<sequence>NEAINIHNNMTSNITQQEIKYAVREITSKPDEKLIKRVQDYFEFYPETLEQLTDEKFKETFIKLLYNYGYLHSELMTSTIETEATGRIILEVLMKENGLNQEEINELLDRNC</sequence>
<comment type="caution">
    <text evidence="1">The sequence shown here is derived from an EMBL/GenBank/DDBJ whole genome shotgun (WGS) entry which is preliminary data.</text>
</comment>
<feature type="non-terminal residue" evidence="1">
    <location>
        <position position="1"/>
    </location>
</feature>
<reference evidence="1" key="1">
    <citation type="submission" date="2021-06" db="EMBL/GenBank/DDBJ databases">
        <authorList>
            <person name="Kallberg Y."/>
            <person name="Tangrot J."/>
            <person name="Rosling A."/>
        </authorList>
    </citation>
    <scope>NUCLEOTIDE SEQUENCE</scope>
    <source>
        <strain evidence="1">BR232B</strain>
    </source>
</reference>
<accession>A0A9N9DWX8</accession>
<organism evidence="1 2">
    <name type="scientific">Paraglomus brasilianum</name>
    <dbReference type="NCBI Taxonomy" id="144538"/>
    <lineage>
        <taxon>Eukaryota</taxon>
        <taxon>Fungi</taxon>
        <taxon>Fungi incertae sedis</taxon>
        <taxon>Mucoromycota</taxon>
        <taxon>Glomeromycotina</taxon>
        <taxon>Glomeromycetes</taxon>
        <taxon>Paraglomerales</taxon>
        <taxon>Paraglomeraceae</taxon>
        <taxon>Paraglomus</taxon>
    </lineage>
</organism>
<gene>
    <name evidence="1" type="ORF">PBRASI_LOCUS10500</name>
</gene>
<proteinExistence type="predicted"/>
<dbReference type="AlphaFoldDB" id="A0A9N9DWX8"/>
<evidence type="ECO:0000313" key="2">
    <source>
        <dbReference type="Proteomes" id="UP000789739"/>
    </source>
</evidence>